<dbReference type="EMBL" id="JAVLSJ010000004">
    <property type="protein sequence ID" value="MDR9848292.1"/>
    <property type="molecule type" value="Genomic_DNA"/>
</dbReference>
<evidence type="ECO:0000313" key="2">
    <source>
        <dbReference type="Proteomes" id="UP001246576"/>
    </source>
</evidence>
<reference evidence="1" key="1">
    <citation type="submission" date="2023-09" db="EMBL/GenBank/DDBJ databases">
        <title>Description of first Herbaspirillum huttiense subsp. nephrolepsisexaltata and Herbaspirillum huttiense subsp. lycopersicon.</title>
        <authorList>
            <person name="Poudel M."/>
            <person name="Sharma A."/>
            <person name="Goss E."/>
            <person name="Tapia J.H."/>
            <person name="Harmon C.M."/>
            <person name="Jones J.B."/>
        </authorList>
    </citation>
    <scope>NUCLEOTIDE SEQUENCE</scope>
    <source>
        <strain evidence="1">SE1</strain>
    </source>
</reference>
<name>A0ABU2EKC6_9BURK</name>
<evidence type="ECO:0000313" key="1">
    <source>
        <dbReference type="EMBL" id="MDR9848292.1"/>
    </source>
</evidence>
<protein>
    <submittedName>
        <fullName evidence="1">Uncharacterized protein</fullName>
    </submittedName>
</protein>
<sequence>MEYRFQIASDVIRDGLGLELVDPIGKVLAEVFRCDADHSLKVSLFTDELPFPLMEKLVLMARTEPGVFEDGSPLPKPA</sequence>
<dbReference type="Proteomes" id="UP001246576">
    <property type="component" value="Unassembled WGS sequence"/>
</dbReference>
<proteinExistence type="predicted"/>
<dbReference type="RefSeq" id="WP_083859584.1">
    <property type="nucleotide sequence ID" value="NZ_JAVLSJ010000004.1"/>
</dbReference>
<keyword evidence="2" id="KW-1185">Reference proteome</keyword>
<comment type="caution">
    <text evidence="1">The sequence shown here is derived from an EMBL/GenBank/DDBJ whole genome shotgun (WGS) entry which is preliminary data.</text>
</comment>
<accession>A0ABU2EKC6</accession>
<gene>
    <name evidence="1" type="ORF">RI048_08720</name>
</gene>
<organism evidence="1 2">
    <name type="scientific">Herbaspirillum huttiense subsp. lycopersici</name>
    <dbReference type="NCBI Taxonomy" id="3074428"/>
    <lineage>
        <taxon>Bacteria</taxon>
        <taxon>Pseudomonadati</taxon>
        <taxon>Pseudomonadota</taxon>
        <taxon>Betaproteobacteria</taxon>
        <taxon>Burkholderiales</taxon>
        <taxon>Oxalobacteraceae</taxon>
        <taxon>Herbaspirillum</taxon>
    </lineage>
</organism>